<evidence type="ECO:0000313" key="3">
    <source>
        <dbReference type="EMBL" id="GAA2384519.1"/>
    </source>
</evidence>
<evidence type="ECO:0000313" key="4">
    <source>
        <dbReference type="Proteomes" id="UP001501444"/>
    </source>
</evidence>
<dbReference type="InterPro" id="IPR001509">
    <property type="entry name" value="Epimerase_deHydtase"/>
</dbReference>
<protein>
    <submittedName>
        <fullName evidence="3">NAD(P)-dependent oxidoreductase</fullName>
    </submittedName>
</protein>
<reference evidence="3 4" key="1">
    <citation type="journal article" date="2019" name="Int. J. Syst. Evol. Microbiol.">
        <title>The Global Catalogue of Microorganisms (GCM) 10K type strain sequencing project: providing services to taxonomists for standard genome sequencing and annotation.</title>
        <authorList>
            <consortium name="The Broad Institute Genomics Platform"/>
            <consortium name="The Broad Institute Genome Sequencing Center for Infectious Disease"/>
            <person name="Wu L."/>
            <person name="Ma J."/>
        </authorList>
    </citation>
    <scope>NUCLEOTIDE SEQUENCE [LARGE SCALE GENOMIC DNA]</scope>
    <source>
        <strain evidence="3 4">JCM 3272</strain>
    </source>
</reference>
<evidence type="ECO:0000256" key="1">
    <source>
        <dbReference type="ARBA" id="ARBA00007637"/>
    </source>
</evidence>
<dbReference type="RefSeq" id="WP_344619196.1">
    <property type="nucleotide sequence ID" value="NZ_BAAARV010000096.1"/>
</dbReference>
<comment type="caution">
    <text evidence="3">The sequence shown here is derived from an EMBL/GenBank/DDBJ whole genome shotgun (WGS) entry which is preliminary data.</text>
</comment>
<dbReference type="PANTHER" id="PTHR43000">
    <property type="entry name" value="DTDP-D-GLUCOSE 4,6-DEHYDRATASE-RELATED"/>
    <property type="match status" value="1"/>
</dbReference>
<gene>
    <name evidence="3" type="ORF">GCM10010170_093890</name>
</gene>
<sequence>MILVTGGLGFIGTHTTRALLDRGHDTLPASRTPRPSPLLPGVTAAALDCTDPESLSALGRTTRIDTIVHLAAAPLGGASPLAEMATNLQAIAAVLHAAATWHVQRVIVASTIGVYAGVDAVPWREDAPLPVASPHPIPAAKKAGEVLALASGLPVVIARIGATWGPLGRPTSLFIAAPAMVHAAARGLPVEAPAGGADLLYAPDCGAALAHLATAPALDHTVYNIASGRPTPNAALAAALGAAADAPTDPIPHMDAARLRASGWAPAWTVESAAADYMSWLAAGHTR</sequence>
<comment type="similarity">
    <text evidence="1">Belongs to the NAD(P)-dependent epimerase/dehydratase family.</text>
</comment>
<dbReference type="Pfam" id="PF01370">
    <property type="entry name" value="Epimerase"/>
    <property type="match status" value="1"/>
</dbReference>
<organism evidence="3 4">
    <name type="scientific">Dactylosporangium salmoneum</name>
    <dbReference type="NCBI Taxonomy" id="53361"/>
    <lineage>
        <taxon>Bacteria</taxon>
        <taxon>Bacillati</taxon>
        <taxon>Actinomycetota</taxon>
        <taxon>Actinomycetes</taxon>
        <taxon>Micromonosporales</taxon>
        <taxon>Micromonosporaceae</taxon>
        <taxon>Dactylosporangium</taxon>
    </lineage>
</organism>
<dbReference type="InterPro" id="IPR036291">
    <property type="entry name" value="NAD(P)-bd_dom_sf"/>
</dbReference>
<keyword evidence="4" id="KW-1185">Reference proteome</keyword>
<proteinExistence type="inferred from homology"/>
<dbReference type="EMBL" id="BAAARV010000096">
    <property type="protein sequence ID" value="GAA2384519.1"/>
    <property type="molecule type" value="Genomic_DNA"/>
</dbReference>
<accession>A0ABN3HNF2</accession>
<feature type="domain" description="NAD-dependent epimerase/dehydratase" evidence="2">
    <location>
        <begin position="2"/>
        <end position="226"/>
    </location>
</feature>
<dbReference type="Proteomes" id="UP001501444">
    <property type="component" value="Unassembled WGS sequence"/>
</dbReference>
<dbReference type="Gene3D" id="3.40.50.720">
    <property type="entry name" value="NAD(P)-binding Rossmann-like Domain"/>
    <property type="match status" value="1"/>
</dbReference>
<evidence type="ECO:0000259" key="2">
    <source>
        <dbReference type="Pfam" id="PF01370"/>
    </source>
</evidence>
<name>A0ABN3HNF2_9ACTN</name>
<dbReference type="SUPFAM" id="SSF51735">
    <property type="entry name" value="NAD(P)-binding Rossmann-fold domains"/>
    <property type="match status" value="1"/>
</dbReference>